<dbReference type="OrthoDB" id="9784383at2"/>
<evidence type="ECO:0000313" key="9">
    <source>
        <dbReference type="EMBL" id="GAP44069.1"/>
    </source>
</evidence>
<dbReference type="PROSITE" id="PS51468">
    <property type="entry name" value="VIT"/>
    <property type="match status" value="1"/>
</dbReference>
<proteinExistence type="predicted"/>
<feature type="chain" id="PRO_5006633138" evidence="5">
    <location>
        <begin position="32"/>
        <end position="777"/>
    </location>
</feature>
<evidence type="ECO:0000259" key="8">
    <source>
        <dbReference type="PROSITE" id="PS52015"/>
    </source>
</evidence>
<dbReference type="PROSITE" id="PS50234">
    <property type="entry name" value="VWFA"/>
    <property type="match status" value="1"/>
</dbReference>
<evidence type="ECO:0000256" key="4">
    <source>
        <dbReference type="ARBA" id="ARBA00023136"/>
    </source>
</evidence>
<dbReference type="SMART" id="SM00327">
    <property type="entry name" value="VWA"/>
    <property type="match status" value="1"/>
</dbReference>
<keyword evidence="4" id="KW-0472">Membrane</keyword>
<gene>
    <name evidence="9" type="ORF">TBC1_112230</name>
</gene>
<keyword evidence="5" id="KW-0732">Signal</keyword>
<keyword evidence="2" id="KW-0812">Transmembrane</keyword>
<evidence type="ECO:0000313" key="10">
    <source>
        <dbReference type="Proteomes" id="UP000053091"/>
    </source>
</evidence>
<dbReference type="GO" id="GO:0055085">
    <property type="term" value="P:transmembrane transport"/>
    <property type="evidence" value="ECO:0007669"/>
    <property type="project" value="InterPro"/>
</dbReference>
<dbReference type="Pfam" id="PF13768">
    <property type="entry name" value="VWA_3"/>
    <property type="match status" value="1"/>
</dbReference>
<feature type="domain" description="VIT" evidence="7">
    <location>
        <begin position="40"/>
        <end position="168"/>
    </location>
</feature>
<dbReference type="AlphaFoldDB" id="A0A0S7BT88"/>
<evidence type="ECO:0000259" key="6">
    <source>
        <dbReference type="PROSITE" id="PS50234"/>
    </source>
</evidence>
<evidence type="ECO:0000256" key="3">
    <source>
        <dbReference type="ARBA" id="ARBA00022989"/>
    </source>
</evidence>
<comment type="subcellular location">
    <subcellularLocation>
        <location evidence="1">Membrane</location>
        <topology evidence="1">Single-pass membrane protein</topology>
    </subcellularLocation>
</comment>
<dbReference type="SUPFAM" id="SSF74653">
    <property type="entry name" value="TolA/TonB C-terminal domain"/>
    <property type="match status" value="1"/>
</dbReference>
<evidence type="ECO:0000256" key="5">
    <source>
        <dbReference type="SAM" id="SignalP"/>
    </source>
</evidence>
<dbReference type="Proteomes" id="UP000053091">
    <property type="component" value="Unassembled WGS sequence"/>
</dbReference>
<dbReference type="InterPro" id="IPR013694">
    <property type="entry name" value="VIT"/>
</dbReference>
<feature type="domain" description="TonB C-terminal" evidence="8">
    <location>
        <begin position="687"/>
        <end position="777"/>
    </location>
</feature>
<dbReference type="NCBIfam" id="TIGR01352">
    <property type="entry name" value="tonB_Cterm"/>
    <property type="match status" value="1"/>
</dbReference>
<accession>A0A0S7BT88</accession>
<dbReference type="PATRIC" id="fig|1678841.3.peg.2497"/>
<evidence type="ECO:0000256" key="1">
    <source>
        <dbReference type="ARBA" id="ARBA00004167"/>
    </source>
</evidence>
<dbReference type="InterPro" id="IPR037682">
    <property type="entry name" value="TonB_C"/>
</dbReference>
<dbReference type="InterPro" id="IPR036465">
    <property type="entry name" value="vWFA_dom_sf"/>
</dbReference>
<keyword evidence="3" id="KW-1133">Transmembrane helix</keyword>
<dbReference type="SMART" id="SM00609">
    <property type="entry name" value="VIT"/>
    <property type="match status" value="1"/>
</dbReference>
<dbReference type="GO" id="GO:0016020">
    <property type="term" value="C:membrane"/>
    <property type="evidence" value="ECO:0007669"/>
    <property type="project" value="UniProtKB-SubCell"/>
</dbReference>
<dbReference type="Pfam" id="PF03544">
    <property type="entry name" value="TonB_C"/>
    <property type="match status" value="1"/>
</dbReference>
<dbReference type="RefSeq" id="WP_062042237.1">
    <property type="nucleotide sequence ID" value="NZ_DF968182.1"/>
</dbReference>
<name>A0A0S7BT88_9BACT</name>
<dbReference type="InterPro" id="IPR006260">
    <property type="entry name" value="TonB/TolA_C"/>
</dbReference>
<dbReference type="Gene3D" id="3.40.50.410">
    <property type="entry name" value="von Willebrand factor, type A domain"/>
    <property type="match status" value="1"/>
</dbReference>
<feature type="domain" description="VWFA" evidence="6">
    <location>
        <begin position="311"/>
        <end position="481"/>
    </location>
</feature>
<feature type="signal peptide" evidence="5">
    <location>
        <begin position="1"/>
        <end position="31"/>
    </location>
</feature>
<organism evidence="9">
    <name type="scientific">Lentimicrobium saccharophilum</name>
    <dbReference type="NCBI Taxonomy" id="1678841"/>
    <lineage>
        <taxon>Bacteria</taxon>
        <taxon>Pseudomonadati</taxon>
        <taxon>Bacteroidota</taxon>
        <taxon>Bacteroidia</taxon>
        <taxon>Bacteroidales</taxon>
        <taxon>Lentimicrobiaceae</taxon>
        <taxon>Lentimicrobium</taxon>
    </lineage>
</organism>
<evidence type="ECO:0000256" key="2">
    <source>
        <dbReference type="ARBA" id="ARBA00022692"/>
    </source>
</evidence>
<protein>
    <submittedName>
        <fullName evidence="9">Protein containing TonB family C-terminal domain</fullName>
    </submittedName>
</protein>
<evidence type="ECO:0000259" key="7">
    <source>
        <dbReference type="PROSITE" id="PS51468"/>
    </source>
</evidence>
<dbReference type="EMBL" id="DF968182">
    <property type="protein sequence ID" value="GAP44069.1"/>
    <property type="molecule type" value="Genomic_DNA"/>
</dbReference>
<keyword evidence="10" id="KW-1185">Reference proteome</keyword>
<dbReference type="SUPFAM" id="SSF53300">
    <property type="entry name" value="vWA-like"/>
    <property type="match status" value="1"/>
</dbReference>
<dbReference type="STRING" id="1678841.TBC1_112230"/>
<dbReference type="PANTHER" id="PTHR45737:SF6">
    <property type="entry name" value="VON WILLEBRAND FACTOR A DOMAIN-CONTAINING PROTEIN 5A"/>
    <property type="match status" value="1"/>
</dbReference>
<dbReference type="Gene3D" id="3.30.1150.10">
    <property type="match status" value="1"/>
</dbReference>
<dbReference type="InterPro" id="IPR002035">
    <property type="entry name" value="VWF_A"/>
</dbReference>
<dbReference type="PANTHER" id="PTHR45737">
    <property type="entry name" value="VON WILLEBRAND FACTOR A DOMAIN-CONTAINING PROTEIN 5A"/>
    <property type="match status" value="1"/>
</dbReference>
<dbReference type="Pfam" id="PF08487">
    <property type="entry name" value="VIT"/>
    <property type="match status" value="1"/>
</dbReference>
<reference evidence="9" key="1">
    <citation type="journal article" date="2015" name="Genome Announc.">
        <title>Draft Genome Sequence of Bacteroidales Strain TBC1, a Novel Isolate from a Methanogenic Wastewater Treatment System.</title>
        <authorList>
            <person name="Tourlousse D.M."/>
            <person name="Matsuura N."/>
            <person name="Sun L."/>
            <person name="Toyonaga M."/>
            <person name="Kuroda K."/>
            <person name="Ohashi A."/>
            <person name="Cruz R."/>
            <person name="Yamaguchi T."/>
            <person name="Sekiguchi Y."/>
        </authorList>
    </citation>
    <scope>NUCLEOTIDE SEQUENCE [LARGE SCALE GENOMIC DNA]</scope>
    <source>
        <strain evidence="9">TBC1</strain>
    </source>
</reference>
<dbReference type="PROSITE" id="PS52015">
    <property type="entry name" value="TONB_CTD"/>
    <property type="match status" value="1"/>
</dbReference>
<sequence>MKINTLNKIFRHGMAGLSAMYFLGLPTGAQAQTFIPGHAEVPYFEVPGGATEVLPLKSTSAKVRIAGVIAHVTVSQVYQNRGNQPVEAVYVFPGSTRSAVHAMQMKIGSRTITARIETRDQAQKDYNAAVKKGRTASLLEQQRPNVFEMHVGNIMPGDLVEVEIAYTETLQQREGVYEFVYPTVVGPRYHKGSSEGNGGPEWNANPWLKEGELPAYTFDLDCSIISGLPLREVRCTSHQVEVDYKDRNSASVKMGNSELHGGNRDFILQYRLGGEGVESGVWLYSDGKENFFMASIQPPARMESEMIPPREYIFIVDVSGSMYGFPLQVSKKLISGLLNGLKSSDQFNILFFSGGSAQFARQSVAATGENITAALRMLDGQQGGGGTELLPALKQALSMKSSGNYARTFVIATDGYVTVEKEAFELIRTSLNEASFFSFGIGSSVNRYLIEGLAHAGAGESCIITSEQEATEKAGSFLKYISSPLLTGVNIAFNEFMVDEPEPASVPDLFASRPVVIFGKYRGKPQGSIVLSGKTGKGDYEVRIPLSRAVSSSDNEAIKYLWAREQIRRVDDYTGGFEGVPFEVEEKVTKLGLDYNLLTNYTSFLAVDSMIRNDGSPVVTVRQPLPLPEGVSDFAVAQHVSGVRLSRYNKAEHASMGYAVCEVVSIDMEDTEVLDLAKVDTKPSFRGGVQALECFLKKNLKIPALALQKGISGDVIVEFVVNKNGNLNSFRVVKSLGYGCDEEALRVIRLMPAWNPGKQSGRKVKTKMLLTVKFGGV</sequence>